<dbReference type="EMBL" id="AMQX01000003">
    <property type="protein sequence ID" value="EKS52213.1"/>
    <property type="molecule type" value="Genomic_DNA"/>
</dbReference>
<sequence length="40" mass="4525">MDQLVKAFWSVDDSLLKYNTPTLTTALKAIKKIPELFTAL</sequence>
<dbReference type="Proteomes" id="UP000009352">
    <property type="component" value="Unassembled WGS sequence"/>
</dbReference>
<evidence type="ECO:0008006" key="3">
    <source>
        <dbReference type="Google" id="ProtNLM"/>
    </source>
</evidence>
<proteinExistence type="predicted"/>
<evidence type="ECO:0000313" key="1">
    <source>
        <dbReference type="EMBL" id="EKS52213.1"/>
    </source>
</evidence>
<protein>
    <recommendedName>
        <fullName evidence="3">Site-specific DNA-methyltransferase (adenine-specific)</fullName>
    </recommendedName>
</protein>
<name>A0AB33XVX3_LACRH</name>
<dbReference type="AlphaFoldDB" id="A0AB33XVX3"/>
<evidence type="ECO:0000313" key="2">
    <source>
        <dbReference type="Proteomes" id="UP000009352"/>
    </source>
</evidence>
<comment type="caution">
    <text evidence="1">The sequence shown here is derived from an EMBL/GenBank/DDBJ whole genome shotgun (WGS) entry which is preliminary data.</text>
</comment>
<accession>A0AB33XVX3</accession>
<organism evidence="1 2">
    <name type="scientific">Lacticaseibacillus rhamnosus LRHMDP3</name>
    <dbReference type="NCBI Taxonomy" id="1203259"/>
    <lineage>
        <taxon>Bacteria</taxon>
        <taxon>Bacillati</taxon>
        <taxon>Bacillota</taxon>
        <taxon>Bacilli</taxon>
        <taxon>Lactobacillales</taxon>
        <taxon>Lactobacillaceae</taxon>
        <taxon>Lacticaseibacillus</taxon>
    </lineage>
</organism>
<reference evidence="1 2" key="1">
    <citation type="journal article" date="2013" name="Genome Announc.">
        <title>Draft Genome Sequence of Staphylococcus simulans UMC-CNS-990, Isolated from a Case of Chronic Bovine Mastitis.</title>
        <authorList>
            <person name="Calcutt M.J."/>
            <person name="Foecking M.F."/>
            <person name="Hsieh H.Y."/>
            <person name="Perry J."/>
            <person name="Stewart G.C."/>
            <person name="Middleton J.R."/>
        </authorList>
    </citation>
    <scope>NUCLEOTIDE SEQUENCE [LARGE SCALE GENOMIC DNA]</scope>
    <source>
        <strain evidence="1 2">LRHMDP3</strain>
    </source>
</reference>
<gene>
    <name evidence="1" type="ORF">LRHMDP3_584</name>
</gene>